<dbReference type="InterPro" id="IPR014182">
    <property type="entry name" value="ADH_Zn_typ-1"/>
</dbReference>
<dbReference type="Pfam" id="PF13602">
    <property type="entry name" value="ADH_zinc_N_2"/>
    <property type="match status" value="1"/>
</dbReference>
<keyword evidence="2" id="KW-0479">Metal-binding</keyword>
<organism evidence="4 5">
    <name type="scientific">Aliidiomarina sedimenti</name>
    <dbReference type="NCBI Taxonomy" id="1933879"/>
    <lineage>
        <taxon>Bacteria</taxon>
        <taxon>Pseudomonadati</taxon>
        <taxon>Pseudomonadota</taxon>
        <taxon>Gammaproteobacteria</taxon>
        <taxon>Alteromonadales</taxon>
        <taxon>Idiomarinaceae</taxon>
        <taxon>Aliidiomarina</taxon>
    </lineage>
</organism>
<evidence type="ECO:0000313" key="4">
    <source>
        <dbReference type="EMBL" id="RUO29162.1"/>
    </source>
</evidence>
<keyword evidence="1" id="KW-0521">NADP</keyword>
<dbReference type="PANTHER" id="PTHR44154">
    <property type="entry name" value="QUINONE OXIDOREDUCTASE"/>
    <property type="match status" value="1"/>
</dbReference>
<dbReference type="InterPro" id="IPR036291">
    <property type="entry name" value="NAD(P)-bd_dom_sf"/>
</dbReference>
<proteinExistence type="inferred from homology"/>
<dbReference type="SUPFAM" id="SSF51735">
    <property type="entry name" value="NAD(P)-binding Rossmann-fold domains"/>
    <property type="match status" value="1"/>
</dbReference>
<dbReference type="PANTHER" id="PTHR44154:SF1">
    <property type="entry name" value="QUINONE OXIDOREDUCTASE"/>
    <property type="match status" value="1"/>
</dbReference>
<keyword evidence="5" id="KW-1185">Reference proteome</keyword>
<dbReference type="SUPFAM" id="SSF50129">
    <property type="entry name" value="GroES-like"/>
    <property type="match status" value="1"/>
</dbReference>
<dbReference type="EMBL" id="PIPN01000004">
    <property type="protein sequence ID" value="RUO29162.1"/>
    <property type="molecule type" value="Genomic_DNA"/>
</dbReference>
<dbReference type="RefSeq" id="WP_126789423.1">
    <property type="nucleotide sequence ID" value="NZ_PIPN01000004.1"/>
</dbReference>
<accession>A0ABY0BY17</accession>
<keyword evidence="2" id="KW-0862">Zinc</keyword>
<dbReference type="NCBIfam" id="TIGR02817">
    <property type="entry name" value="adh_fam_1"/>
    <property type="match status" value="1"/>
</dbReference>
<gene>
    <name evidence="4" type="ORF">CWE12_09240</name>
</gene>
<dbReference type="InterPro" id="IPR011032">
    <property type="entry name" value="GroES-like_sf"/>
</dbReference>
<keyword evidence="2" id="KW-0560">Oxidoreductase</keyword>
<dbReference type="InterPro" id="IPR051603">
    <property type="entry name" value="Zinc-ADH_QOR/CCCR"/>
</dbReference>
<evidence type="ECO:0000313" key="5">
    <source>
        <dbReference type="Proteomes" id="UP000287410"/>
    </source>
</evidence>
<name>A0ABY0BY17_9GAMM</name>
<evidence type="ECO:0000256" key="2">
    <source>
        <dbReference type="RuleBase" id="RU364000"/>
    </source>
</evidence>
<evidence type="ECO:0000259" key="3">
    <source>
        <dbReference type="SMART" id="SM00829"/>
    </source>
</evidence>
<dbReference type="SMART" id="SM00829">
    <property type="entry name" value="PKS_ER"/>
    <property type="match status" value="1"/>
</dbReference>
<sequence length="337" mass="36551">MQAVVARKGELVDVEMAKPSPQEHDILVQVQAVSVNPVDTKVRMRAKQSGDEKVLGYDAVGIVEAVGDQVEGFKPGDRIWYAGDVTRPGSNAEFQCVDWRIVSHAPKSLSDAEAAAIPLTVLTAWELLFDRLQLTSDASDDAGDTASSERVLLVVGAAGGVGSMLVQLARQLTKATVIGTASRPESKDWVSRCGAHHVIDHSEPLSAGLAECGLSDITDVASLTHTDSHFDELVRMLRPQGRFALIDDPEQALDIGSMKQKSLSLHWEFMFTRAMFKTADIQRQGDILKQAARLIDSGRLQTSLQQHLSPLNAATLGQAHQQLMSQRTVGKVVVTRD</sequence>
<evidence type="ECO:0000256" key="1">
    <source>
        <dbReference type="ARBA" id="ARBA00022857"/>
    </source>
</evidence>
<comment type="caution">
    <text evidence="4">The sequence shown here is derived from an EMBL/GenBank/DDBJ whole genome shotgun (WGS) entry which is preliminary data.</text>
</comment>
<reference evidence="4 5" key="1">
    <citation type="journal article" date="2018" name="Front. Microbiol.">
        <title>Genome-Based Analysis Reveals the Taxonomy and Diversity of the Family Idiomarinaceae.</title>
        <authorList>
            <person name="Liu Y."/>
            <person name="Lai Q."/>
            <person name="Shao Z."/>
        </authorList>
    </citation>
    <scope>NUCLEOTIDE SEQUENCE [LARGE SCALE GENOMIC DNA]</scope>
    <source>
        <strain evidence="4 5">GBSy1</strain>
    </source>
</reference>
<dbReference type="Proteomes" id="UP000287410">
    <property type="component" value="Unassembled WGS sequence"/>
</dbReference>
<dbReference type="InterPro" id="IPR020843">
    <property type="entry name" value="ER"/>
</dbReference>
<comment type="similarity">
    <text evidence="2">Belongs to the zinc-containing alcohol dehydrogenase family. Quinone oxidoreductase subfamily.</text>
</comment>
<dbReference type="CDD" id="cd08252">
    <property type="entry name" value="AL_MDR"/>
    <property type="match status" value="1"/>
</dbReference>
<dbReference type="Pfam" id="PF08240">
    <property type="entry name" value="ADH_N"/>
    <property type="match status" value="1"/>
</dbReference>
<protein>
    <recommendedName>
        <fullName evidence="2">Zinc-type alcohol dehydrogenase-like protein</fullName>
    </recommendedName>
</protein>
<feature type="domain" description="Enoyl reductase (ER)" evidence="3">
    <location>
        <begin position="9"/>
        <end position="334"/>
    </location>
</feature>
<dbReference type="InterPro" id="IPR013154">
    <property type="entry name" value="ADH-like_N"/>
</dbReference>
<dbReference type="Gene3D" id="3.40.50.720">
    <property type="entry name" value="NAD(P)-binding Rossmann-like Domain"/>
    <property type="match status" value="1"/>
</dbReference>
<dbReference type="Gene3D" id="3.90.180.10">
    <property type="entry name" value="Medium-chain alcohol dehydrogenases, catalytic domain"/>
    <property type="match status" value="1"/>
</dbReference>